<dbReference type="Pfam" id="PF00076">
    <property type="entry name" value="RRM_1"/>
    <property type="match status" value="1"/>
</dbReference>
<dbReference type="GO" id="GO:0005681">
    <property type="term" value="C:spliceosomal complex"/>
    <property type="evidence" value="ECO:0007669"/>
    <property type="project" value="TreeGrafter"/>
</dbReference>
<name>A0A316UJD3_9BASI</name>
<dbReference type="InterPro" id="IPR000504">
    <property type="entry name" value="RRM_dom"/>
</dbReference>
<dbReference type="Proteomes" id="UP000245942">
    <property type="component" value="Unassembled WGS sequence"/>
</dbReference>
<dbReference type="OrthoDB" id="6275295at2759"/>
<dbReference type="PANTHER" id="PTHR18806">
    <property type="entry name" value="RBM25 PROTEIN"/>
    <property type="match status" value="1"/>
</dbReference>
<dbReference type="SMART" id="SM00311">
    <property type="entry name" value="PWI"/>
    <property type="match status" value="1"/>
</dbReference>
<dbReference type="PROSITE" id="PS51025">
    <property type="entry name" value="PWI"/>
    <property type="match status" value="1"/>
</dbReference>
<dbReference type="Gene3D" id="1.20.1390.10">
    <property type="entry name" value="PWI domain"/>
    <property type="match status" value="1"/>
</dbReference>
<reference evidence="6 7" key="1">
    <citation type="journal article" date="2018" name="Mol. Biol. Evol.">
        <title>Broad Genomic Sampling Reveals a Smut Pathogenic Ancestry of the Fungal Clade Ustilaginomycotina.</title>
        <authorList>
            <person name="Kijpornyongpan T."/>
            <person name="Mondo S.J."/>
            <person name="Barry K."/>
            <person name="Sandor L."/>
            <person name="Lee J."/>
            <person name="Lipzen A."/>
            <person name="Pangilinan J."/>
            <person name="LaButti K."/>
            <person name="Hainaut M."/>
            <person name="Henrissat B."/>
            <person name="Grigoriev I.V."/>
            <person name="Spatafora J.W."/>
            <person name="Aime M.C."/>
        </authorList>
    </citation>
    <scope>NUCLEOTIDE SEQUENCE [LARGE SCALE GENOMIC DNA]</scope>
    <source>
        <strain evidence="6 7">MCA 4718</strain>
    </source>
</reference>
<dbReference type="InterPro" id="IPR002483">
    <property type="entry name" value="PWI_dom"/>
</dbReference>
<dbReference type="InterPro" id="IPR052768">
    <property type="entry name" value="RBM25"/>
</dbReference>
<dbReference type="Gene3D" id="3.30.70.330">
    <property type="match status" value="1"/>
</dbReference>
<evidence type="ECO:0000256" key="2">
    <source>
        <dbReference type="SAM" id="Coils"/>
    </source>
</evidence>
<dbReference type="CDD" id="cd12446">
    <property type="entry name" value="RRM_RBM25"/>
    <property type="match status" value="1"/>
</dbReference>
<proteinExistence type="predicted"/>
<keyword evidence="7" id="KW-1185">Reference proteome</keyword>
<feature type="region of interest" description="Disordered" evidence="3">
    <location>
        <begin position="287"/>
        <end position="360"/>
    </location>
</feature>
<dbReference type="RefSeq" id="XP_025350475.1">
    <property type="nucleotide sequence ID" value="XM_025494816.1"/>
</dbReference>
<keyword evidence="1" id="KW-0694">RNA-binding</keyword>
<evidence type="ECO:0000259" key="4">
    <source>
        <dbReference type="PROSITE" id="PS50102"/>
    </source>
</evidence>
<accession>A0A316UJD3</accession>
<evidence type="ECO:0008006" key="8">
    <source>
        <dbReference type="Google" id="ProtNLM"/>
    </source>
</evidence>
<feature type="region of interest" description="Disordered" evidence="3">
    <location>
        <begin position="1"/>
        <end position="93"/>
    </location>
</feature>
<protein>
    <recommendedName>
        <fullName evidence="8">RRM domain-containing protein</fullName>
    </recommendedName>
</protein>
<keyword evidence="2" id="KW-0175">Coiled coil</keyword>
<sequence>MYGRPPPSSWQTNPNNPNMAPIPSGPRGAGVGPPPGPPPPMGPGGPYGGGSPHDPNGSLPHRSGPPPGYGSAPLPGPGGPSGTGSNSIPSAQVDPSTTIFVGSITPGVSDMMLKQLLGFCGTLVNLKRISPAFGFASFDHPEAVIRAIDLLNGLALPPPGVTDNFDKQEKTKKLNVKADEKTRAFVEEYKANRSSRATAEDELDNAGKAQIDNFVKQLAAPDALSHFADAASANATLVPAHLKDLPPEDVPEEHRTSVLGEIDKFRQASAAREEEKRMRERVLERERMQQAHMAGGSGPGRPTGPRLGGPPTGPNGAAGVNPQSFNHGAPNFVQSRADAGAKSLEDMDPEEADEVEHQRRKELAAKDDERRTAEALSAYTNRERQRLAHWTRILEDSKLEDSRREKLRSQLLHRSEEWDEDLERSRELFWLDRPRWRHYRNPMLRREQDEDAADARAEEEEARKAQLEAEKFLARQEEEMRKHLEEQRKAGVLVDGSNMQPLKLKIGAGAGANKDGTAPALTAPAGGAVLGGDDEDEESKARRGAAIKVDLGDGMTPEERTAAVQAKRREVLAALSDLSREDLFGVPVKWDWVDEASIAEVYQRRVEEAVTEAIGEPVPELVDVVVGMIRSHKGAEAIQQAVEPVMAEDAPEFTESIWRLLVEESTVASSGLLA</sequence>
<dbReference type="AlphaFoldDB" id="A0A316UJD3"/>
<dbReference type="GO" id="GO:0003729">
    <property type="term" value="F:mRNA binding"/>
    <property type="evidence" value="ECO:0007669"/>
    <property type="project" value="TreeGrafter"/>
</dbReference>
<organism evidence="6 7">
    <name type="scientific">Pseudomicrostroma glucosiphilum</name>
    <dbReference type="NCBI Taxonomy" id="1684307"/>
    <lineage>
        <taxon>Eukaryota</taxon>
        <taxon>Fungi</taxon>
        <taxon>Dikarya</taxon>
        <taxon>Basidiomycota</taxon>
        <taxon>Ustilaginomycotina</taxon>
        <taxon>Exobasidiomycetes</taxon>
        <taxon>Microstromatales</taxon>
        <taxon>Microstromatales incertae sedis</taxon>
        <taxon>Pseudomicrostroma</taxon>
    </lineage>
</organism>
<evidence type="ECO:0000313" key="6">
    <source>
        <dbReference type="EMBL" id="PWN23315.1"/>
    </source>
</evidence>
<dbReference type="GeneID" id="37016550"/>
<feature type="domain" description="PWI" evidence="5">
    <location>
        <begin position="581"/>
        <end position="674"/>
    </location>
</feature>
<dbReference type="PROSITE" id="PS50102">
    <property type="entry name" value="RRM"/>
    <property type="match status" value="1"/>
</dbReference>
<evidence type="ECO:0000313" key="7">
    <source>
        <dbReference type="Proteomes" id="UP000245942"/>
    </source>
</evidence>
<evidence type="ECO:0000256" key="1">
    <source>
        <dbReference type="PROSITE-ProRule" id="PRU00176"/>
    </source>
</evidence>
<dbReference type="PANTHER" id="PTHR18806:SF4">
    <property type="entry name" value="RNA-BINDING PROTEIN 25"/>
    <property type="match status" value="1"/>
</dbReference>
<dbReference type="EMBL" id="KZ819322">
    <property type="protein sequence ID" value="PWN23315.1"/>
    <property type="molecule type" value="Genomic_DNA"/>
</dbReference>
<feature type="domain" description="RRM" evidence="4">
    <location>
        <begin position="97"/>
        <end position="181"/>
    </location>
</feature>
<gene>
    <name evidence="6" type="ORF">BCV69DRAFT_310784</name>
</gene>
<feature type="coiled-coil region" evidence="2">
    <location>
        <begin position="445"/>
        <end position="487"/>
    </location>
</feature>
<feature type="compositionally biased region" description="Pro residues" evidence="3">
    <location>
        <begin position="63"/>
        <end position="78"/>
    </location>
</feature>
<evidence type="ECO:0000256" key="3">
    <source>
        <dbReference type="SAM" id="MobiDB-lite"/>
    </source>
</evidence>
<evidence type="ECO:0000259" key="5">
    <source>
        <dbReference type="PROSITE" id="PS51025"/>
    </source>
</evidence>
<dbReference type="SMART" id="SM00360">
    <property type="entry name" value="RRM"/>
    <property type="match status" value="1"/>
</dbReference>
<dbReference type="STRING" id="1684307.A0A316UJD3"/>
<dbReference type="InterPro" id="IPR034268">
    <property type="entry name" value="RBM25_RRM"/>
</dbReference>
<dbReference type="InterPro" id="IPR012677">
    <property type="entry name" value="Nucleotide-bd_a/b_plait_sf"/>
</dbReference>
<feature type="compositionally biased region" description="Pro residues" evidence="3">
    <location>
        <begin position="32"/>
        <end position="43"/>
    </location>
</feature>
<feature type="compositionally biased region" description="Polar residues" evidence="3">
    <location>
        <begin position="9"/>
        <end position="18"/>
    </location>
</feature>
<dbReference type="SUPFAM" id="SSF54928">
    <property type="entry name" value="RNA-binding domain, RBD"/>
    <property type="match status" value="1"/>
</dbReference>
<dbReference type="InterPro" id="IPR035979">
    <property type="entry name" value="RBD_domain_sf"/>
</dbReference>